<evidence type="ECO:0000256" key="1">
    <source>
        <dbReference type="SAM" id="Coils"/>
    </source>
</evidence>
<dbReference type="Proteomes" id="UP000078561">
    <property type="component" value="Unassembled WGS sequence"/>
</dbReference>
<feature type="region of interest" description="Disordered" evidence="2">
    <location>
        <begin position="103"/>
        <end position="383"/>
    </location>
</feature>
<evidence type="ECO:0000256" key="2">
    <source>
        <dbReference type="SAM" id="MobiDB-lite"/>
    </source>
</evidence>
<feature type="compositionally biased region" description="Pro residues" evidence="2">
    <location>
        <begin position="123"/>
        <end position="133"/>
    </location>
</feature>
<dbReference type="OMA" id="KDPANDQ"/>
<evidence type="ECO:0000313" key="3">
    <source>
        <dbReference type="EMBL" id="SAL98218.1"/>
    </source>
</evidence>
<evidence type="ECO:0000313" key="4">
    <source>
        <dbReference type="Proteomes" id="UP000078561"/>
    </source>
</evidence>
<feature type="compositionally biased region" description="Pro residues" evidence="2">
    <location>
        <begin position="270"/>
        <end position="283"/>
    </location>
</feature>
<organism evidence="3">
    <name type="scientific">Absidia glauca</name>
    <name type="common">Pin mould</name>
    <dbReference type="NCBI Taxonomy" id="4829"/>
    <lineage>
        <taxon>Eukaryota</taxon>
        <taxon>Fungi</taxon>
        <taxon>Fungi incertae sedis</taxon>
        <taxon>Mucoromycota</taxon>
        <taxon>Mucoromycotina</taxon>
        <taxon>Mucoromycetes</taxon>
        <taxon>Mucorales</taxon>
        <taxon>Cunninghamellaceae</taxon>
        <taxon>Absidia</taxon>
    </lineage>
</organism>
<feature type="coiled-coil region" evidence="1">
    <location>
        <begin position="555"/>
        <end position="582"/>
    </location>
</feature>
<feature type="compositionally biased region" description="Low complexity" evidence="2">
    <location>
        <begin position="254"/>
        <end position="269"/>
    </location>
</feature>
<feature type="compositionally biased region" description="Basic and acidic residues" evidence="2">
    <location>
        <begin position="53"/>
        <end position="62"/>
    </location>
</feature>
<feature type="compositionally biased region" description="Basic and acidic residues" evidence="2">
    <location>
        <begin position="171"/>
        <end position="182"/>
    </location>
</feature>
<sequence length="596" mass="65240">MLSEYYKRRFELRKRGKGDYIEELDQEGPFRIRLSNGKDSPKKKKQRLSLDTAESRPSRHDLISTSPNLVHFSFGSPPTRDKIYHPKLFEGAAPVFVVTSSQKKQQQSLPKTSVSPLALPEQHPSPLPPPLPRSPQSRSDEELPSMPDQQQQSIPASIITDKAVEAPETTEDVHDNDTHTTKLDTPLPPTEDHQMGDATIDDNEERERLPSAEEDPKYSTKADSNHAATKDQLHGKDAHDTSPAPSAASPPAPSLASRSPPAPATASPPALAPAPKSPPPPAPSITSKSPPAPPAPASPPAPPSAPSLASKSPPTAASLPAPPLGSAPDNKDPANDQPHTNSIESNEDDEAFEFDFGHADSPDATHEGHAAPSSPKIATATSEQPEGLDAIDFGAYFDEPPSTAPALVYDSITDDTPSDLLPMDRRKKLENELDPVILHCLTEIPNELLPEDLDRIVAYGYPRLFDPSKNVDSKLVAELTSVIECLKKTAEEYIAQHPNPDSQQTADDIYIRLTQVLGAVKQGRTTLMELEMAFKKVVAALKAEAKRSLNNQMEHDKWRRRLADQKKRLEEKERKEQKLLEHDSFFQDLADALVEL</sequence>
<feature type="region of interest" description="Disordered" evidence="2">
    <location>
        <begin position="29"/>
        <end position="82"/>
    </location>
</feature>
<reference evidence="3" key="1">
    <citation type="submission" date="2016-04" db="EMBL/GenBank/DDBJ databases">
        <authorList>
            <person name="Evans L.H."/>
            <person name="Alamgir A."/>
            <person name="Owens N."/>
            <person name="Weber N.D."/>
            <person name="Virtaneva K."/>
            <person name="Barbian K."/>
            <person name="Babar A."/>
            <person name="Rosenke K."/>
        </authorList>
    </citation>
    <scope>NUCLEOTIDE SEQUENCE [LARGE SCALE GENOMIC DNA]</scope>
    <source>
        <strain evidence="3">CBS 101.48</strain>
    </source>
</reference>
<accession>A0A168MAY0</accession>
<feature type="compositionally biased region" description="Pro residues" evidence="2">
    <location>
        <begin position="290"/>
        <end position="305"/>
    </location>
</feature>
<keyword evidence="4" id="KW-1185">Reference proteome</keyword>
<proteinExistence type="predicted"/>
<name>A0A168MAY0_ABSGL</name>
<dbReference type="EMBL" id="LT552062">
    <property type="protein sequence ID" value="SAL98218.1"/>
    <property type="molecule type" value="Genomic_DNA"/>
</dbReference>
<gene>
    <name evidence="3" type="primary">ABSGL_03747.1 scaffold 4673</name>
</gene>
<feature type="compositionally biased region" description="Low complexity" evidence="2">
    <location>
        <begin position="306"/>
        <end position="319"/>
    </location>
</feature>
<dbReference type="InParanoid" id="A0A168MAY0"/>
<keyword evidence="1" id="KW-0175">Coiled coil</keyword>
<dbReference type="AlphaFoldDB" id="A0A168MAY0"/>
<feature type="compositionally biased region" description="Basic and acidic residues" evidence="2">
    <location>
        <begin position="205"/>
        <end position="240"/>
    </location>
</feature>
<protein>
    <submittedName>
        <fullName evidence="3">Uncharacterized protein</fullName>
    </submittedName>
</protein>
<feature type="compositionally biased region" description="Basic and acidic residues" evidence="2">
    <location>
        <begin position="355"/>
        <end position="369"/>
    </location>
</feature>